<dbReference type="SUPFAM" id="SSF56672">
    <property type="entry name" value="DNA/RNA polymerases"/>
    <property type="match status" value="1"/>
</dbReference>
<keyword evidence="1" id="KW-0863">Zinc-finger</keyword>
<evidence type="ECO:0000259" key="3">
    <source>
        <dbReference type="PROSITE" id="PS50158"/>
    </source>
</evidence>
<dbReference type="InterPro" id="IPR001878">
    <property type="entry name" value="Znf_CCHC"/>
</dbReference>
<dbReference type="PANTHER" id="PTHR11439:SF517">
    <property type="entry name" value="CYSTEINE-RICH RLK (RECEPTOR-LIKE PROTEIN KINASE) 8"/>
    <property type="match status" value="1"/>
</dbReference>
<evidence type="ECO:0000313" key="5">
    <source>
        <dbReference type="Proteomes" id="UP000187609"/>
    </source>
</evidence>
<evidence type="ECO:0000256" key="1">
    <source>
        <dbReference type="PROSITE-ProRule" id="PRU00047"/>
    </source>
</evidence>
<dbReference type="PANTHER" id="PTHR11439">
    <property type="entry name" value="GAG-POL-RELATED RETROTRANSPOSON"/>
    <property type="match status" value="1"/>
</dbReference>
<dbReference type="InterPro" id="IPR036875">
    <property type="entry name" value="Znf_CCHC_sf"/>
</dbReference>
<dbReference type="EMBL" id="MJEQ01000304">
    <property type="protein sequence ID" value="OIT37497.1"/>
    <property type="molecule type" value="Genomic_DNA"/>
</dbReference>
<protein>
    <submittedName>
        <fullName evidence="4">Retrovirus-related pol polyprotein from transposon tnt 1-94</fullName>
    </submittedName>
</protein>
<dbReference type="SUPFAM" id="SSF57756">
    <property type="entry name" value="Retrovirus zinc finger-like domains"/>
    <property type="match status" value="1"/>
</dbReference>
<keyword evidence="1" id="KW-0479">Metal-binding</keyword>
<sequence>MASSDKELEQQLVEAGNKLLQPLSSVDDELLLLLDMTFQGKSKIKPPAFEFDKRWVEVYIRAHEEKLKKPKEESVEQALQAKFSFKEKDERRGSQQRGRGNGRGRGRGGRGGSQPPSSRENKGQDFNSRRGRGRGKGWRQNQGRYDKSNIECYTCHKFGHFSWECKDNFEEKNNFVESKNEDEDATLLLACKGEESAEKHRWYLDSGASSHICGKKDLFVELEELNRGTITFGDSSRVKIKGKGNNPKMFEEFKEAMAREFEMTDIGLMSYYLGIQVHQRKDEIFISQGEYAKEILKKFEMDNCNPVSTPVECGVKISKHGDGENVNPTFFKSLVGSLRYLTCTRPDILYGVGLVSRFMEAPTTSHLKVAKRILRYIKDTLDYEILYSSSKDSKFVGYCDSDWAGDIDDRKSTTGFVFFLGNSAFTWNSKKQPIVNLSTCEAEYVAACSCVCHAIWLRSLLEELHQPQKDATKIFVDNKSAIELAKNPVFHERSKHIDTRYHFIRDCISNKVVELEHVKSQDQIADIFTKPLKIEVFQKLRMALGVMKQV</sequence>
<dbReference type="Pfam" id="PF07727">
    <property type="entry name" value="RVT_2"/>
    <property type="match status" value="1"/>
</dbReference>
<dbReference type="STRING" id="49451.A0A314L8S1"/>
<evidence type="ECO:0000256" key="2">
    <source>
        <dbReference type="SAM" id="MobiDB-lite"/>
    </source>
</evidence>
<feature type="domain" description="CCHC-type" evidence="3">
    <location>
        <begin position="152"/>
        <end position="167"/>
    </location>
</feature>
<dbReference type="InterPro" id="IPR013103">
    <property type="entry name" value="RVT_2"/>
</dbReference>
<organism evidence="4 5">
    <name type="scientific">Nicotiana attenuata</name>
    <name type="common">Coyote tobacco</name>
    <dbReference type="NCBI Taxonomy" id="49451"/>
    <lineage>
        <taxon>Eukaryota</taxon>
        <taxon>Viridiplantae</taxon>
        <taxon>Streptophyta</taxon>
        <taxon>Embryophyta</taxon>
        <taxon>Tracheophyta</taxon>
        <taxon>Spermatophyta</taxon>
        <taxon>Magnoliopsida</taxon>
        <taxon>eudicotyledons</taxon>
        <taxon>Gunneridae</taxon>
        <taxon>Pentapetalae</taxon>
        <taxon>asterids</taxon>
        <taxon>lamiids</taxon>
        <taxon>Solanales</taxon>
        <taxon>Solanaceae</taxon>
        <taxon>Nicotianoideae</taxon>
        <taxon>Nicotianeae</taxon>
        <taxon>Nicotiana</taxon>
    </lineage>
</organism>
<dbReference type="GO" id="GO:0004190">
    <property type="term" value="F:aspartic-type endopeptidase activity"/>
    <property type="evidence" value="ECO:0007669"/>
    <property type="project" value="UniProtKB-KW"/>
</dbReference>
<dbReference type="AlphaFoldDB" id="A0A314L8S1"/>
<gene>
    <name evidence="4" type="primary">POLX_10</name>
    <name evidence="4" type="ORF">A4A49_05434</name>
</gene>
<accession>A0A314L8S1</accession>
<dbReference type="GO" id="GO:0008270">
    <property type="term" value="F:zinc ion binding"/>
    <property type="evidence" value="ECO:0007669"/>
    <property type="project" value="UniProtKB-KW"/>
</dbReference>
<dbReference type="PROSITE" id="PS50158">
    <property type="entry name" value="ZF_CCHC"/>
    <property type="match status" value="1"/>
</dbReference>
<dbReference type="InterPro" id="IPR043502">
    <property type="entry name" value="DNA/RNA_pol_sf"/>
</dbReference>
<name>A0A314L8S1_NICAT</name>
<feature type="region of interest" description="Disordered" evidence="2">
    <location>
        <begin position="82"/>
        <end position="142"/>
    </location>
</feature>
<keyword evidence="1" id="KW-0862">Zinc</keyword>
<dbReference type="Gramene" id="OIT37497">
    <property type="protein sequence ID" value="OIT37497"/>
    <property type="gene ID" value="A4A49_05434"/>
</dbReference>
<feature type="compositionally biased region" description="Basic and acidic residues" evidence="2">
    <location>
        <begin position="84"/>
        <end position="93"/>
    </location>
</feature>
<reference evidence="4" key="1">
    <citation type="submission" date="2016-11" db="EMBL/GenBank/DDBJ databases">
        <title>The genome of Nicotiana attenuata.</title>
        <authorList>
            <person name="Xu S."/>
            <person name="Brockmoeller T."/>
            <person name="Gaquerel E."/>
            <person name="Navarro A."/>
            <person name="Kuhl H."/>
            <person name="Gase K."/>
            <person name="Ling Z."/>
            <person name="Zhou W."/>
            <person name="Kreitzer C."/>
            <person name="Stanke M."/>
            <person name="Tang H."/>
            <person name="Lyons E."/>
            <person name="Pandey P."/>
            <person name="Pandey S.P."/>
            <person name="Timmermann B."/>
            <person name="Baldwin I.T."/>
        </authorList>
    </citation>
    <scope>NUCLEOTIDE SEQUENCE [LARGE SCALE GENOMIC DNA]</scope>
    <source>
        <strain evidence="4">UT</strain>
    </source>
</reference>
<dbReference type="Proteomes" id="UP000187609">
    <property type="component" value="Unassembled WGS sequence"/>
</dbReference>
<dbReference type="CDD" id="cd09272">
    <property type="entry name" value="RNase_HI_RT_Ty1"/>
    <property type="match status" value="1"/>
</dbReference>
<keyword evidence="5" id="KW-1185">Reference proteome</keyword>
<proteinExistence type="predicted"/>
<dbReference type="GO" id="GO:0003676">
    <property type="term" value="F:nucleic acid binding"/>
    <property type="evidence" value="ECO:0007669"/>
    <property type="project" value="InterPro"/>
</dbReference>
<comment type="caution">
    <text evidence="4">The sequence shown here is derived from an EMBL/GenBank/DDBJ whole genome shotgun (WGS) entry which is preliminary data.</text>
</comment>
<evidence type="ECO:0000313" key="4">
    <source>
        <dbReference type="EMBL" id="OIT37497.1"/>
    </source>
</evidence>